<dbReference type="PROSITE" id="PS51257">
    <property type="entry name" value="PROKAR_LIPOPROTEIN"/>
    <property type="match status" value="1"/>
</dbReference>
<feature type="chain" id="PRO_5045041999" description="Secreted protein/lipoprotein" evidence="1">
    <location>
        <begin position="27"/>
        <end position="183"/>
    </location>
</feature>
<comment type="caution">
    <text evidence="2">The sequence shown here is derived from an EMBL/GenBank/DDBJ whole genome shotgun (WGS) entry which is preliminary data.</text>
</comment>
<evidence type="ECO:0008006" key="3">
    <source>
        <dbReference type="Google" id="ProtNLM"/>
    </source>
</evidence>
<gene>
    <name evidence="2" type="ORF">Aca07nite_87750</name>
</gene>
<evidence type="ECO:0000313" key="2">
    <source>
        <dbReference type="EMBL" id="GID51500.1"/>
    </source>
</evidence>
<name>A0ABQ3WZ04_9ACTN</name>
<organism evidence="2">
    <name type="scientific">Actinoplanes campanulatus</name>
    <dbReference type="NCBI Taxonomy" id="113559"/>
    <lineage>
        <taxon>Bacteria</taxon>
        <taxon>Bacillati</taxon>
        <taxon>Actinomycetota</taxon>
        <taxon>Actinomycetes</taxon>
        <taxon>Micromonosporales</taxon>
        <taxon>Micromonosporaceae</taxon>
        <taxon>Actinoplanes</taxon>
    </lineage>
</organism>
<proteinExistence type="predicted"/>
<sequence>MTERRRCASPVIVVMVATLAACNGQGAPDPIVSSPPVLLPAPTESVPPTEAALAAYRGMWQAYAKAGATADPDEPSLATYSSGDALQVLQSGLAELRRDGNVIKGTYISDPKIVQESPSVELTTLTITDCIDTREFLIYDAKTGALADDEPGGRRAVVAASGQGADGRWTITEFGVQEVGSCD</sequence>
<keyword evidence="1" id="KW-0732">Signal</keyword>
<feature type="signal peptide" evidence="1">
    <location>
        <begin position="1"/>
        <end position="26"/>
    </location>
</feature>
<dbReference type="RefSeq" id="WP_239141898.1">
    <property type="nucleotide sequence ID" value="NZ_BAAAGQ010000074.1"/>
</dbReference>
<evidence type="ECO:0000256" key="1">
    <source>
        <dbReference type="SAM" id="SignalP"/>
    </source>
</evidence>
<accession>A0ABQ3WZ04</accession>
<dbReference type="EMBL" id="BOMF01000186">
    <property type="protein sequence ID" value="GID51500.1"/>
    <property type="molecule type" value="Genomic_DNA"/>
</dbReference>
<reference evidence="2" key="1">
    <citation type="submission" date="2021-01" db="EMBL/GenBank/DDBJ databases">
        <title>Whole genome shotgun sequence of Actinoplanes capillaceus NBRC 16408.</title>
        <authorList>
            <person name="Komaki H."/>
            <person name="Tamura T."/>
        </authorList>
    </citation>
    <scope>NUCLEOTIDE SEQUENCE [LARGE SCALE GENOMIC DNA]</scope>
    <source>
        <strain evidence="2">NBRC 16408</strain>
    </source>
</reference>
<protein>
    <recommendedName>
        <fullName evidence="3">Secreted protein/lipoprotein</fullName>
    </recommendedName>
</protein>